<evidence type="ECO:0000256" key="7">
    <source>
        <dbReference type="SAM" id="MobiDB-lite"/>
    </source>
</evidence>
<dbReference type="AlphaFoldDB" id="A0A841IV88"/>
<name>A0A841IV88_9ACTN</name>
<dbReference type="EMBL" id="JACHJO010000005">
    <property type="protein sequence ID" value="MBB6120121.1"/>
    <property type="molecule type" value="Genomic_DNA"/>
</dbReference>
<evidence type="ECO:0000256" key="1">
    <source>
        <dbReference type="ARBA" id="ARBA00004651"/>
    </source>
</evidence>
<comment type="caution">
    <text evidence="10">The sequence shown here is derived from an EMBL/GenBank/DDBJ whole genome shotgun (WGS) entry which is preliminary data.</text>
</comment>
<feature type="transmembrane region" description="Helical" evidence="8">
    <location>
        <begin position="379"/>
        <end position="397"/>
    </location>
</feature>
<comment type="subcellular location">
    <subcellularLocation>
        <location evidence="1">Cell membrane</location>
        <topology evidence="1">Multi-pass membrane protein</topology>
    </subcellularLocation>
</comment>
<comment type="similarity">
    <text evidence="6">Belongs to the YccS/YhfK family.</text>
</comment>
<evidence type="ECO:0000256" key="4">
    <source>
        <dbReference type="ARBA" id="ARBA00022989"/>
    </source>
</evidence>
<dbReference type="InterPro" id="IPR049453">
    <property type="entry name" value="Memb_transporter_dom"/>
</dbReference>
<dbReference type="Proteomes" id="UP000536604">
    <property type="component" value="Unassembled WGS sequence"/>
</dbReference>
<reference evidence="10 11" key="1">
    <citation type="submission" date="2020-08" db="EMBL/GenBank/DDBJ databases">
        <title>Genomic Encyclopedia of Type Strains, Phase III (KMG-III): the genomes of soil and plant-associated and newly described type strains.</title>
        <authorList>
            <person name="Whitman W."/>
        </authorList>
    </citation>
    <scope>NUCLEOTIDE SEQUENCE [LARGE SCALE GENOMIC DNA]</scope>
    <source>
        <strain evidence="10 11">CECT 8712</strain>
    </source>
</reference>
<accession>A0A841IV88</accession>
<evidence type="ECO:0000256" key="3">
    <source>
        <dbReference type="ARBA" id="ARBA00022692"/>
    </source>
</evidence>
<feature type="transmembrane region" description="Helical" evidence="8">
    <location>
        <begin position="175"/>
        <end position="195"/>
    </location>
</feature>
<dbReference type="PANTHER" id="PTHR30509:SF9">
    <property type="entry name" value="MULTIDRUG RESISTANCE PROTEIN MDTO"/>
    <property type="match status" value="1"/>
</dbReference>
<keyword evidence="11" id="KW-1185">Reference proteome</keyword>
<feature type="transmembrane region" description="Helical" evidence="8">
    <location>
        <begin position="95"/>
        <end position="119"/>
    </location>
</feature>
<dbReference type="GO" id="GO:0005886">
    <property type="term" value="C:plasma membrane"/>
    <property type="evidence" value="ECO:0007669"/>
    <property type="project" value="UniProtKB-SubCell"/>
</dbReference>
<feature type="compositionally biased region" description="Polar residues" evidence="7">
    <location>
        <begin position="1"/>
        <end position="10"/>
    </location>
</feature>
<feature type="transmembrane region" description="Helical" evidence="8">
    <location>
        <begin position="502"/>
        <end position="520"/>
    </location>
</feature>
<evidence type="ECO:0000256" key="8">
    <source>
        <dbReference type="SAM" id="Phobius"/>
    </source>
</evidence>
<feature type="transmembrane region" description="Helical" evidence="8">
    <location>
        <begin position="471"/>
        <end position="490"/>
    </location>
</feature>
<dbReference type="PANTHER" id="PTHR30509">
    <property type="entry name" value="P-HYDROXYBENZOIC ACID EFFLUX PUMP SUBUNIT-RELATED"/>
    <property type="match status" value="1"/>
</dbReference>
<evidence type="ECO:0000256" key="6">
    <source>
        <dbReference type="ARBA" id="ARBA00043993"/>
    </source>
</evidence>
<proteinExistence type="inferred from homology"/>
<feature type="transmembrane region" description="Helical" evidence="8">
    <location>
        <begin position="434"/>
        <end position="459"/>
    </location>
</feature>
<protein>
    <submittedName>
        <fullName evidence="10">Putative membrane protein YccC</fullName>
    </submittedName>
</protein>
<gene>
    <name evidence="10" type="ORF">FHS13_002072</name>
</gene>
<evidence type="ECO:0000313" key="10">
    <source>
        <dbReference type="EMBL" id="MBB6120121.1"/>
    </source>
</evidence>
<evidence type="ECO:0000313" key="11">
    <source>
        <dbReference type="Proteomes" id="UP000536604"/>
    </source>
</evidence>
<keyword evidence="4 8" id="KW-1133">Transmembrane helix</keyword>
<feature type="region of interest" description="Disordered" evidence="7">
    <location>
        <begin position="679"/>
        <end position="702"/>
    </location>
</feature>
<evidence type="ECO:0000256" key="2">
    <source>
        <dbReference type="ARBA" id="ARBA00022475"/>
    </source>
</evidence>
<dbReference type="Pfam" id="PF13515">
    <property type="entry name" value="FUSC_2"/>
    <property type="match status" value="1"/>
</dbReference>
<feature type="transmembrane region" description="Helical" evidence="8">
    <location>
        <begin position="125"/>
        <end position="145"/>
    </location>
</feature>
<keyword evidence="3 8" id="KW-0812">Transmembrane</keyword>
<evidence type="ECO:0000259" key="9">
    <source>
        <dbReference type="Pfam" id="PF13515"/>
    </source>
</evidence>
<keyword evidence="5 8" id="KW-0472">Membrane</keyword>
<sequence>MRDQASTGSTGPLDAGGSSHKGAERAAVAARPRPRMDLSALFGLESGRWAWTTGAKATIAMTSSFALASWLFGPDTAGLAALGSMSVLYEKKTPYAYRAGALSLIGLGFVVSVAFGSLAAALSPWASVAAIGLTAGIATWVCAAWRVDKPGPMFFVLVCAISTVFPGDVSQVPLHALIAALGAAIGWAVSMSGALTRARHPEQQAVAAAYRKLADLLRAVGTPDLDHALHDASVAVADAWRILLLAQTRGYRASPEAARLRSLLRWVSDIHLAATQVCMVRLTSMPEEAAAFADRLADAVADPALAPDPDGLDELRRGMRPKSLEARLYGRMARAAHVVRRVGEEDPDESGRTLDDSRYPALAEALRTSLSSDSLVRPTALRMWITITAAGAFALALGLENSYWVGITAASVLQGGSMVLTLNRSVQRSLGTLVGVALGALLLLLNPPFAVVVVLAGLFQGLTQVVIGRNFFIGSVVMTPMALLLAYTAAPGPILDIAGIRVLDTVLGSLIGMAGAMLLWRRASATRLPQAITDVLEDARQCVLEALDLDTPMTPARRYELRRDMRASLVNLRGVYDSAIGDVPRADATRPLWPVVVATQRTGYLALSALALERPDPVGTITLQRVDLAFRELISSMEERRTPRLGALPRLPSYPRINMELRALSSAMASAVAEDERAARLEDERRAQKEQRRAQRDLDADL</sequence>
<organism evidence="10 11">
    <name type="scientific">Nocardiopsis algeriensis</name>
    <dbReference type="NCBI Taxonomy" id="1478215"/>
    <lineage>
        <taxon>Bacteria</taxon>
        <taxon>Bacillati</taxon>
        <taxon>Actinomycetota</taxon>
        <taxon>Actinomycetes</taxon>
        <taxon>Streptosporangiales</taxon>
        <taxon>Nocardiopsidaceae</taxon>
        <taxon>Nocardiopsis</taxon>
    </lineage>
</organism>
<feature type="domain" description="Integral membrane bound transporter" evidence="9">
    <location>
        <begin position="390"/>
        <end position="514"/>
    </location>
</feature>
<evidence type="ECO:0000256" key="5">
    <source>
        <dbReference type="ARBA" id="ARBA00023136"/>
    </source>
</evidence>
<feature type="region of interest" description="Disordered" evidence="7">
    <location>
        <begin position="1"/>
        <end position="31"/>
    </location>
</feature>
<keyword evidence="2" id="KW-1003">Cell membrane</keyword>